<dbReference type="GO" id="GO:0009366">
    <property type="term" value="C:enterobactin synthetase complex"/>
    <property type="evidence" value="ECO:0007669"/>
    <property type="project" value="InterPro"/>
</dbReference>
<evidence type="ECO:0000256" key="10">
    <source>
        <dbReference type="ARBA" id="ARBA00049176"/>
    </source>
</evidence>
<keyword evidence="13" id="KW-0460">Magnesium</keyword>
<dbReference type="GO" id="GO:0000287">
    <property type="term" value="F:magnesium ion binding"/>
    <property type="evidence" value="ECO:0007669"/>
    <property type="project" value="InterPro"/>
</dbReference>
<evidence type="ECO:0000313" key="16">
    <source>
        <dbReference type="EMBL" id="TQV77353.1"/>
    </source>
</evidence>
<dbReference type="OrthoDB" id="8210607at2"/>
<comment type="subunit">
    <text evidence="4">EntB, EntD, EntE, and EntF form a multienzyme complex called enterobactin synthase.</text>
</comment>
<proteinExistence type="inferred from homology"/>
<keyword evidence="6 16" id="KW-0808">Transferase</keyword>
<evidence type="ECO:0000259" key="14">
    <source>
        <dbReference type="Pfam" id="PF01648"/>
    </source>
</evidence>
<feature type="binding site" evidence="12">
    <location>
        <position position="174"/>
    </location>
    <ligand>
        <name>CoA</name>
        <dbReference type="ChEBI" id="CHEBI:57287"/>
    </ligand>
</feature>
<dbReference type="InterPro" id="IPR008278">
    <property type="entry name" value="4-PPantetheinyl_Trfase_dom"/>
</dbReference>
<dbReference type="PANTHER" id="PTHR38096">
    <property type="entry name" value="ENTEROBACTIN SYNTHASE COMPONENT D"/>
    <property type="match status" value="1"/>
</dbReference>
<dbReference type="GO" id="GO:0005886">
    <property type="term" value="C:plasma membrane"/>
    <property type="evidence" value="ECO:0007669"/>
    <property type="project" value="TreeGrafter"/>
</dbReference>
<reference evidence="16 17" key="1">
    <citation type="submission" date="2019-06" db="EMBL/GenBank/DDBJ databases">
        <title>Draft genome of Aliikangiella marina GYP-15.</title>
        <authorList>
            <person name="Wang G."/>
        </authorList>
    </citation>
    <scope>NUCLEOTIDE SEQUENCE [LARGE SCALE GENOMIC DNA]</scope>
    <source>
        <strain evidence="16 17">GYP-15</strain>
    </source>
</reference>
<evidence type="ECO:0000256" key="13">
    <source>
        <dbReference type="PIRSR" id="PIRSR603542-2"/>
    </source>
</evidence>
<name>A0A545TJG3_9GAMM</name>
<keyword evidence="7" id="KW-0259">Enterobactin biosynthesis</keyword>
<keyword evidence="13" id="KW-0479">Metal-binding</keyword>
<gene>
    <name evidence="16" type="ORF">FLL45_05255</name>
</gene>
<dbReference type="PRINTS" id="PR01399">
    <property type="entry name" value="ENTSNTHTASED"/>
</dbReference>
<comment type="function">
    <text evidence="1">Involved in the biosynthesis of the siderophore enterobactin (enterochelin), which is a macrocyclic trimeric lactone of N-(2,3-dihydroxybenzoyl)-serine. The serine trilactone serves as a scaffolding for the three catechol functionalities that provide hexadentate coordination for the tightly ligated iron(2+) atoms. Plays an essential role in the assembly of the enterobactin by catalyzing the transfer of the 4'-phosphopantetheine (Ppant) moiety from coenzyme A to the apo-domains of both EntB (ArCP domain) and EntF (PCP domain) to yield their holo-forms which make them competent for the activation of 2,3-dihydroxybenzoate (DHB) and L-serine, respectively.</text>
</comment>
<feature type="binding site" evidence="12">
    <location>
        <position position="59"/>
    </location>
    <ligand>
        <name>CoA</name>
        <dbReference type="ChEBI" id="CHEBI:57287"/>
    </ligand>
</feature>
<evidence type="ECO:0000256" key="4">
    <source>
        <dbReference type="ARBA" id="ARBA00011503"/>
    </source>
</evidence>
<comment type="pathway">
    <text evidence="2">Siderophore biosynthesis; enterobactin biosynthesis.</text>
</comment>
<sequence length="236" mass="26800">MNKPVLDTKTEFLKKETSFYSGKLVTFLCEYSIEDFSDELFTLLHESIPESILSSVKKRKAEFLAGRLMAQKVLRHLNSTSTHVGIGKQRNPIWPDGFIGSITHNNDTAICLAGLESELKYIGIDIENLIESNMVEEIKSTIISPKEEVTLRKANLNFPKAFTLAFSAKESLFKALYSTVGDFFDFSAAEVCYFSIEDSFLELVLLQDLHPQLCAGRKFKAYFRTINDCVYTYIIE</sequence>
<accession>A0A545TJG3</accession>
<evidence type="ECO:0000256" key="11">
    <source>
        <dbReference type="ARBA" id="ARBA00049191"/>
    </source>
</evidence>
<evidence type="ECO:0000313" key="17">
    <source>
        <dbReference type="Proteomes" id="UP000317839"/>
    </source>
</evidence>
<dbReference type="Proteomes" id="UP000317839">
    <property type="component" value="Unassembled WGS sequence"/>
</dbReference>
<comment type="caution">
    <text evidence="16">The sequence shown here is derived from an EMBL/GenBank/DDBJ whole genome shotgun (WGS) entry which is preliminary data.</text>
</comment>
<dbReference type="RefSeq" id="WP_142940925.1">
    <property type="nucleotide sequence ID" value="NZ_VIKR01000001.1"/>
</dbReference>
<comment type="catalytic activity">
    <reaction evidence="10">
        <text>apo-[aryl-carrier protein] + CoA = holo-[aryl-carrier protein] + adenosine 3',5'-bisphosphate + H(+)</text>
        <dbReference type="Rhea" id="RHEA:48404"/>
        <dbReference type="Rhea" id="RHEA-COMP:15903"/>
        <dbReference type="Rhea" id="RHEA-COMP:17557"/>
        <dbReference type="ChEBI" id="CHEBI:15378"/>
        <dbReference type="ChEBI" id="CHEBI:29999"/>
        <dbReference type="ChEBI" id="CHEBI:57287"/>
        <dbReference type="ChEBI" id="CHEBI:58343"/>
        <dbReference type="ChEBI" id="CHEBI:64479"/>
    </reaction>
</comment>
<dbReference type="InterPro" id="IPR037143">
    <property type="entry name" value="4-PPantetheinyl_Trfase_dom_sf"/>
</dbReference>
<dbReference type="AlphaFoldDB" id="A0A545TJG3"/>
<dbReference type="EMBL" id="VIKR01000001">
    <property type="protein sequence ID" value="TQV77353.1"/>
    <property type="molecule type" value="Genomic_DNA"/>
</dbReference>
<evidence type="ECO:0000256" key="5">
    <source>
        <dbReference type="ARBA" id="ARBA00019087"/>
    </source>
</evidence>
<comment type="similarity">
    <text evidence="3">Belongs to the P-Pant transferase superfamily. EntD family.</text>
</comment>
<feature type="binding site" evidence="12">
    <location>
        <begin position="103"/>
        <end position="104"/>
    </location>
    <ligand>
        <name>CoA</name>
        <dbReference type="ChEBI" id="CHEBI:57287"/>
    </ligand>
</feature>
<dbReference type="PANTHER" id="PTHR38096:SF1">
    <property type="entry name" value="ENTEROBACTIN SYNTHASE COMPONENT D"/>
    <property type="match status" value="1"/>
</dbReference>
<dbReference type="SUPFAM" id="SSF56214">
    <property type="entry name" value="4'-phosphopantetheinyl transferase"/>
    <property type="match status" value="1"/>
</dbReference>
<comment type="catalytic activity">
    <reaction evidence="11">
        <text>apo-[peptidyl-carrier protein] + CoA = holo-[peptidyl-carrier protein] + adenosine 3',5'-bisphosphate + H(+)</text>
        <dbReference type="Rhea" id="RHEA:46228"/>
        <dbReference type="Rhea" id="RHEA-COMP:11479"/>
        <dbReference type="Rhea" id="RHEA-COMP:11480"/>
        <dbReference type="ChEBI" id="CHEBI:15378"/>
        <dbReference type="ChEBI" id="CHEBI:29999"/>
        <dbReference type="ChEBI" id="CHEBI:57287"/>
        <dbReference type="ChEBI" id="CHEBI:58343"/>
        <dbReference type="ChEBI" id="CHEBI:64479"/>
    </reaction>
</comment>
<feature type="binding site" evidence="13">
    <location>
        <position position="125"/>
    </location>
    <ligand>
        <name>Mg(2+)</name>
        <dbReference type="ChEBI" id="CHEBI:18420"/>
    </ligand>
</feature>
<evidence type="ECO:0000256" key="3">
    <source>
        <dbReference type="ARBA" id="ARBA00008342"/>
    </source>
</evidence>
<feature type="binding site" evidence="12">
    <location>
        <position position="170"/>
    </location>
    <ligand>
        <name>CoA</name>
        <dbReference type="ChEBI" id="CHEBI:57287"/>
    </ligand>
</feature>
<evidence type="ECO:0000256" key="1">
    <source>
        <dbReference type="ARBA" id="ARBA00003937"/>
    </source>
</evidence>
<dbReference type="InterPro" id="IPR041354">
    <property type="entry name" value="4PPT_N"/>
</dbReference>
<feature type="binding site" evidence="13">
    <location>
        <position position="127"/>
    </location>
    <ligand>
        <name>Mg(2+)</name>
        <dbReference type="ChEBI" id="CHEBI:18420"/>
    </ligand>
</feature>
<organism evidence="16 17">
    <name type="scientific">Aliikangiella marina</name>
    <dbReference type="NCBI Taxonomy" id="1712262"/>
    <lineage>
        <taxon>Bacteria</taxon>
        <taxon>Pseudomonadati</taxon>
        <taxon>Pseudomonadota</taxon>
        <taxon>Gammaproteobacteria</taxon>
        <taxon>Oceanospirillales</taxon>
        <taxon>Pleioneaceae</taxon>
        <taxon>Aliikangiella</taxon>
    </lineage>
</organism>
<feature type="domain" description="4'-phosphopantetheinyl transferase" evidence="14">
    <location>
        <begin position="122"/>
        <end position="200"/>
    </location>
</feature>
<evidence type="ECO:0000259" key="15">
    <source>
        <dbReference type="Pfam" id="PF17837"/>
    </source>
</evidence>
<dbReference type="Pfam" id="PF01648">
    <property type="entry name" value="ACPS"/>
    <property type="match status" value="1"/>
</dbReference>
<evidence type="ECO:0000256" key="7">
    <source>
        <dbReference type="ARBA" id="ARBA00023191"/>
    </source>
</evidence>
<protein>
    <recommendedName>
        <fullName evidence="5">Enterobactin synthase component D</fullName>
    </recommendedName>
    <alternativeName>
        <fullName evidence="8">4'-phosphopantetheinyl transferase EntD</fullName>
    </alternativeName>
    <alternativeName>
        <fullName evidence="9">Enterochelin synthase D</fullName>
    </alternativeName>
</protein>
<keyword evidence="17" id="KW-1185">Reference proteome</keyword>
<comment type="cofactor">
    <cofactor evidence="13">
        <name>Mg(2+)</name>
        <dbReference type="ChEBI" id="CHEBI:18420"/>
    </cofactor>
</comment>
<evidence type="ECO:0000256" key="6">
    <source>
        <dbReference type="ARBA" id="ARBA00022679"/>
    </source>
</evidence>
<evidence type="ECO:0000256" key="8">
    <source>
        <dbReference type="ARBA" id="ARBA00029894"/>
    </source>
</evidence>
<dbReference type="Gene3D" id="3.90.470.20">
    <property type="entry name" value="4'-phosphopantetheinyl transferase domain"/>
    <property type="match status" value="1"/>
</dbReference>
<evidence type="ECO:0000256" key="12">
    <source>
        <dbReference type="PIRSR" id="PIRSR603542-1"/>
    </source>
</evidence>
<dbReference type="UniPathway" id="UPA00017"/>
<evidence type="ECO:0000256" key="9">
    <source>
        <dbReference type="ARBA" id="ARBA00031996"/>
    </source>
</evidence>
<feature type="domain" description="4'-phosphopantetheinyl transferase N-terminal" evidence="15">
    <location>
        <begin position="53"/>
        <end position="113"/>
    </location>
</feature>
<dbReference type="GO" id="GO:0009239">
    <property type="term" value="P:enterobactin biosynthetic process"/>
    <property type="evidence" value="ECO:0007669"/>
    <property type="project" value="UniProtKB-UniPathway"/>
</dbReference>
<dbReference type="GO" id="GO:0008897">
    <property type="term" value="F:holo-[acyl-carrier-protein] synthase activity"/>
    <property type="evidence" value="ECO:0007669"/>
    <property type="project" value="InterPro"/>
</dbReference>
<feature type="binding site" evidence="12">
    <location>
        <position position="67"/>
    </location>
    <ligand>
        <name>CoA</name>
        <dbReference type="ChEBI" id="CHEBI:57287"/>
    </ligand>
</feature>
<feature type="binding site" evidence="12">
    <location>
        <position position="125"/>
    </location>
    <ligand>
        <name>CoA</name>
        <dbReference type="ChEBI" id="CHEBI:57287"/>
    </ligand>
</feature>
<dbReference type="InterPro" id="IPR003542">
    <property type="entry name" value="Enbac_synth_compD-like"/>
</dbReference>
<evidence type="ECO:0000256" key="2">
    <source>
        <dbReference type="ARBA" id="ARBA00004993"/>
    </source>
</evidence>
<feature type="binding site" evidence="13">
    <location>
        <position position="126"/>
    </location>
    <ligand>
        <name>Mg(2+)</name>
        <dbReference type="ChEBI" id="CHEBI:18420"/>
    </ligand>
</feature>
<dbReference type="Pfam" id="PF17837">
    <property type="entry name" value="4PPT_N"/>
    <property type="match status" value="1"/>
</dbReference>